<comment type="catalytic activity">
    <reaction evidence="6">
        <text>orotidine 5'-phosphate + diphosphate = orotate + 5-phospho-alpha-D-ribose 1-diphosphate</text>
        <dbReference type="Rhea" id="RHEA:10380"/>
        <dbReference type="ChEBI" id="CHEBI:30839"/>
        <dbReference type="ChEBI" id="CHEBI:33019"/>
        <dbReference type="ChEBI" id="CHEBI:57538"/>
        <dbReference type="ChEBI" id="CHEBI:58017"/>
        <dbReference type="EC" id="2.4.2.10"/>
    </reaction>
</comment>
<organism evidence="7 8">
    <name type="scientific">Micavibrio aeruginosavorus</name>
    <dbReference type="NCBI Taxonomy" id="349221"/>
    <lineage>
        <taxon>Bacteria</taxon>
        <taxon>Pseudomonadati</taxon>
        <taxon>Bdellovibrionota</taxon>
        <taxon>Bdellovibrionia</taxon>
        <taxon>Bdellovibrionales</taxon>
        <taxon>Pseudobdellovibrionaceae</taxon>
        <taxon>Micavibrio</taxon>
    </lineage>
</organism>
<dbReference type="NCBIfam" id="TIGR00336">
    <property type="entry name" value="pyrE"/>
    <property type="match status" value="1"/>
</dbReference>
<dbReference type="PANTHER" id="PTHR19278:SF9">
    <property type="entry name" value="URIDINE 5'-MONOPHOSPHATE SYNTHASE"/>
    <property type="match status" value="1"/>
</dbReference>
<dbReference type="EMBL" id="QFNK01000310">
    <property type="protein sequence ID" value="PZO81290.1"/>
    <property type="molecule type" value="Genomic_DNA"/>
</dbReference>
<comment type="caution">
    <text evidence="7">The sequence shown here is derived from an EMBL/GenBank/DDBJ whole genome shotgun (WGS) entry which is preliminary data.</text>
</comment>
<comment type="cofactor">
    <cofactor evidence="6">
        <name>Mg(2+)</name>
        <dbReference type="ChEBI" id="CHEBI:18420"/>
    </cofactor>
</comment>
<proteinExistence type="inferred from homology"/>
<reference evidence="7 8" key="1">
    <citation type="submission" date="2017-08" db="EMBL/GenBank/DDBJ databases">
        <title>Infants hospitalized years apart are colonized by the same room-sourced microbial strains.</title>
        <authorList>
            <person name="Brooks B."/>
            <person name="Olm M.R."/>
            <person name="Firek B.A."/>
            <person name="Baker R."/>
            <person name="Thomas B.C."/>
            <person name="Morowitz M.J."/>
            <person name="Banfield J.F."/>
        </authorList>
    </citation>
    <scope>NUCLEOTIDE SEQUENCE [LARGE SCALE GENOMIC DNA]</scope>
    <source>
        <strain evidence="7">S2_018_000_R2_104</strain>
    </source>
</reference>
<dbReference type="AlphaFoldDB" id="A0A2W4ZG69"/>
<dbReference type="InterPro" id="IPR023031">
    <property type="entry name" value="OPRT"/>
</dbReference>
<dbReference type="EC" id="2.4.2.10" evidence="2 6"/>
<comment type="pathway">
    <text evidence="1 6">Pyrimidine metabolism; UMP biosynthesis via de novo pathway; UMP from orotate: step 1/2.</text>
</comment>
<sequence>MSQDIAAAAARILLDTKAVHVNIEDPFTYTSGKRGPVYVDCRRLISFPEARSQLMDFMAAEMKTLDIDYVAGGETAGIPYAAFIAERLNKPMLYIRKKPKGFGKMSQIEGFIDEGRQNIGLVEDVQNFGVSVRIFVDAIRAAGATVEHLFVIFQHGHESSQQNMRDMGLTLHALASWKDVLKVARQDGYFDTATADSVEEYLQNPDKWAADRGFHPVSKEA</sequence>
<comment type="caution">
    <text evidence="6">Lacks conserved residue(s) required for the propagation of feature annotation.</text>
</comment>
<keyword evidence="6" id="KW-0460">Magnesium</keyword>
<evidence type="ECO:0000256" key="2">
    <source>
        <dbReference type="ARBA" id="ARBA00011971"/>
    </source>
</evidence>
<accession>A0A2W4ZG69</accession>
<dbReference type="UniPathway" id="UPA00070">
    <property type="reaction ID" value="UER00119"/>
</dbReference>
<comment type="similarity">
    <text evidence="6">Belongs to the purine/pyrimidine phosphoribosyltransferase family. PyrE subfamily.</text>
</comment>
<feature type="binding site" description="in other chain" evidence="6">
    <location>
        <position position="97"/>
    </location>
    <ligand>
        <name>5-phospho-alpha-D-ribose 1-diphosphate</name>
        <dbReference type="ChEBI" id="CHEBI:58017"/>
        <note>ligand shared between dimeric partners</note>
    </ligand>
</feature>
<dbReference type="InterPro" id="IPR000836">
    <property type="entry name" value="PRTase_dom"/>
</dbReference>
<dbReference type="GO" id="GO:0000287">
    <property type="term" value="F:magnesium ion binding"/>
    <property type="evidence" value="ECO:0007669"/>
    <property type="project" value="UniProtKB-UniRule"/>
</dbReference>
<dbReference type="InterPro" id="IPR029057">
    <property type="entry name" value="PRTase-like"/>
</dbReference>
<evidence type="ECO:0000313" key="7">
    <source>
        <dbReference type="EMBL" id="PZO81290.1"/>
    </source>
</evidence>
<keyword evidence="4 6" id="KW-0808">Transferase</keyword>
<evidence type="ECO:0000256" key="1">
    <source>
        <dbReference type="ARBA" id="ARBA00004889"/>
    </source>
</evidence>
<evidence type="ECO:0000256" key="3">
    <source>
        <dbReference type="ARBA" id="ARBA00022676"/>
    </source>
</evidence>
<comment type="subunit">
    <text evidence="6">Homodimer.</text>
</comment>
<evidence type="ECO:0000256" key="4">
    <source>
        <dbReference type="ARBA" id="ARBA00022679"/>
    </source>
</evidence>
<dbReference type="Gene3D" id="3.40.50.2020">
    <property type="match status" value="1"/>
</dbReference>
<evidence type="ECO:0000256" key="6">
    <source>
        <dbReference type="HAMAP-Rule" id="MF_01208"/>
    </source>
</evidence>
<dbReference type="PANTHER" id="PTHR19278">
    <property type="entry name" value="OROTATE PHOSPHORIBOSYLTRANSFERASE"/>
    <property type="match status" value="1"/>
</dbReference>
<dbReference type="InterPro" id="IPR004467">
    <property type="entry name" value="Or_phspho_trans_dom"/>
</dbReference>
<evidence type="ECO:0000313" key="8">
    <source>
        <dbReference type="Proteomes" id="UP000249557"/>
    </source>
</evidence>
<dbReference type="Proteomes" id="UP000249557">
    <property type="component" value="Unassembled WGS sequence"/>
</dbReference>
<dbReference type="NCBIfam" id="NF001729">
    <property type="entry name" value="PRK00455.1-3"/>
    <property type="match status" value="1"/>
</dbReference>
<dbReference type="GO" id="GO:0004588">
    <property type="term" value="F:orotate phosphoribosyltransferase activity"/>
    <property type="evidence" value="ECO:0007669"/>
    <property type="project" value="UniProtKB-UniRule"/>
</dbReference>
<feature type="binding site" description="in other chain" evidence="6">
    <location>
        <begin position="123"/>
        <end position="131"/>
    </location>
    <ligand>
        <name>5-phospho-alpha-D-ribose 1-diphosphate</name>
        <dbReference type="ChEBI" id="CHEBI:58017"/>
        <note>ligand shared between dimeric partners</note>
    </ligand>
</feature>
<dbReference type="HAMAP" id="MF_01208">
    <property type="entry name" value="PyrE"/>
    <property type="match status" value="1"/>
</dbReference>
<dbReference type="GO" id="GO:0019856">
    <property type="term" value="P:pyrimidine nucleobase biosynthetic process"/>
    <property type="evidence" value="ECO:0007669"/>
    <property type="project" value="TreeGrafter"/>
</dbReference>
<feature type="binding site" evidence="6">
    <location>
        <position position="100"/>
    </location>
    <ligand>
        <name>5-phospho-alpha-D-ribose 1-diphosphate</name>
        <dbReference type="ChEBI" id="CHEBI:58017"/>
        <note>ligand shared between dimeric partners</note>
    </ligand>
</feature>
<name>A0A2W4ZG69_9BACT</name>
<dbReference type="SUPFAM" id="SSF53271">
    <property type="entry name" value="PRTase-like"/>
    <property type="match status" value="1"/>
</dbReference>
<dbReference type="GO" id="GO:0044205">
    <property type="term" value="P:'de novo' UMP biosynthetic process"/>
    <property type="evidence" value="ECO:0007669"/>
    <property type="project" value="UniProtKB-UniRule"/>
</dbReference>
<dbReference type="CDD" id="cd06223">
    <property type="entry name" value="PRTases_typeI"/>
    <property type="match status" value="1"/>
</dbReference>
<keyword evidence="3 6" id="KW-0328">Glycosyltransferase</keyword>
<keyword evidence="5 6" id="KW-0665">Pyrimidine biosynthesis</keyword>
<feature type="binding site" evidence="6">
    <location>
        <position position="96"/>
    </location>
    <ligand>
        <name>5-phospho-alpha-D-ribose 1-diphosphate</name>
        <dbReference type="ChEBI" id="CHEBI:58017"/>
        <note>ligand shared between dimeric partners</note>
    </ligand>
</feature>
<comment type="function">
    <text evidence="6">Catalyzes the transfer of a ribosyl phosphate group from 5-phosphoribose 1-diphosphate to orotate, leading to the formation of orotidine monophosphate (OMP).</text>
</comment>
<evidence type="ECO:0000256" key="5">
    <source>
        <dbReference type="ARBA" id="ARBA00022975"/>
    </source>
</evidence>
<gene>
    <name evidence="6" type="primary">pyrE</name>
    <name evidence="7" type="ORF">DI626_10965</name>
</gene>
<protein>
    <recommendedName>
        <fullName evidence="2 6">Orotate phosphoribosyltransferase</fullName>
        <shortName evidence="6">OPRT</shortName>
        <shortName evidence="6">OPRTase</shortName>
        <ecNumber evidence="2 6">2.4.2.10</ecNumber>
    </recommendedName>
</protein>